<accession>A0A1H3P796</accession>
<sequence length="233" mass="26976">MAIYGIADLHLDSAGDKPMDIFGHNWINHQEKIFSNWQNIIGEEDLVLVAGDISWALKLSEAYIDLKKIDELPGKKIFIRGNHDYWWGTKAKLKELGLKTIDFIHNDSFLYQSIAICGTRGWASHDSGEFDPHDEKIFERELRRLEASISSVRDNTLEKIVMLHYPPFNFENKAPNEFVELMLKYNISKCVYGHLHGEGHKFAVEGYIEGIEFHCISCDFIDFMPKKIWGNLR</sequence>
<evidence type="ECO:0000259" key="1">
    <source>
        <dbReference type="Pfam" id="PF00149"/>
    </source>
</evidence>
<dbReference type="OrthoDB" id="8610138at2"/>
<organism evidence="2 3">
    <name type="scientific">Proteiniborus ethanoligenes</name>
    <dbReference type="NCBI Taxonomy" id="415015"/>
    <lineage>
        <taxon>Bacteria</taxon>
        <taxon>Bacillati</taxon>
        <taxon>Bacillota</taxon>
        <taxon>Clostridia</taxon>
        <taxon>Eubacteriales</taxon>
        <taxon>Proteiniborus</taxon>
    </lineage>
</organism>
<dbReference type="InterPro" id="IPR014578">
    <property type="entry name" value="Pesterase_CT488"/>
</dbReference>
<dbReference type="InterPro" id="IPR004843">
    <property type="entry name" value="Calcineurin-like_PHP"/>
</dbReference>
<dbReference type="PANTHER" id="PTHR31302:SF22">
    <property type="entry name" value="PHOSPHOESTERASE"/>
    <property type="match status" value="1"/>
</dbReference>
<dbReference type="GO" id="GO:0016787">
    <property type="term" value="F:hydrolase activity"/>
    <property type="evidence" value="ECO:0007669"/>
    <property type="project" value="InterPro"/>
</dbReference>
<dbReference type="PIRSF" id="PIRSF033094">
    <property type="entry name" value="Pesterase_CT488"/>
    <property type="match status" value="1"/>
</dbReference>
<evidence type="ECO:0000313" key="2">
    <source>
        <dbReference type="EMBL" id="SDY96685.1"/>
    </source>
</evidence>
<dbReference type="STRING" id="415015.SAMN05660462_01373"/>
<dbReference type="InterPro" id="IPR029052">
    <property type="entry name" value="Metallo-depent_PP-like"/>
</dbReference>
<dbReference type="InterPro" id="IPR051158">
    <property type="entry name" value="Metallophosphoesterase_sf"/>
</dbReference>
<evidence type="ECO:0000313" key="3">
    <source>
        <dbReference type="Proteomes" id="UP000198625"/>
    </source>
</evidence>
<gene>
    <name evidence="2" type="ORF">SAMN05660462_01373</name>
</gene>
<dbReference type="Proteomes" id="UP000198625">
    <property type="component" value="Unassembled WGS sequence"/>
</dbReference>
<keyword evidence="3" id="KW-1185">Reference proteome</keyword>
<dbReference type="Gene3D" id="3.60.21.10">
    <property type="match status" value="1"/>
</dbReference>
<proteinExistence type="predicted"/>
<reference evidence="3" key="1">
    <citation type="submission" date="2016-10" db="EMBL/GenBank/DDBJ databases">
        <authorList>
            <person name="Varghese N."/>
            <person name="Submissions S."/>
        </authorList>
    </citation>
    <scope>NUCLEOTIDE SEQUENCE [LARGE SCALE GENOMIC DNA]</scope>
    <source>
        <strain evidence="3">DSM 21650</strain>
    </source>
</reference>
<dbReference type="RefSeq" id="WP_091729012.1">
    <property type="nucleotide sequence ID" value="NZ_FNQE01000013.1"/>
</dbReference>
<dbReference type="SUPFAM" id="SSF56300">
    <property type="entry name" value="Metallo-dependent phosphatases"/>
    <property type="match status" value="1"/>
</dbReference>
<feature type="domain" description="Calcineurin-like phosphoesterase" evidence="1">
    <location>
        <begin position="1"/>
        <end position="197"/>
    </location>
</feature>
<protein>
    <recommendedName>
        <fullName evidence="1">Calcineurin-like phosphoesterase domain-containing protein</fullName>
    </recommendedName>
</protein>
<dbReference type="Pfam" id="PF00149">
    <property type="entry name" value="Metallophos"/>
    <property type="match status" value="1"/>
</dbReference>
<dbReference type="AlphaFoldDB" id="A0A1H3P796"/>
<dbReference type="PANTHER" id="PTHR31302">
    <property type="entry name" value="TRANSMEMBRANE PROTEIN WITH METALLOPHOSPHOESTERASE DOMAIN-RELATED"/>
    <property type="match status" value="1"/>
</dbReference>
<dbReference type="EMBL" id="FNQE01000013">
    <property type="protein sequence ID" value="SDY96685.1"/>
    <property type="molecule type" value="Genomic_DNA"/>
</dbReference>
<name>A0A1H3P796_9FIRM</name>